<dbReference type="InterPro" id="IPR036890">
    <property type="entry name" value="HATPase_C_sf"/>
</dbReference>
<dbReference type="InterPro" id="IPR004358">
    <property type="entry name" value="Sig_transdc_His_kin-like_C"/>
</dbReference>
<dbReference type="PRINTS" id="PR00344">
    <property type="entry name" value="BCTRLSENSOR"/>
</dbReference>
<evidence type="ECO:0000259" key="1">
    <source>
        <dbReference type="Pfam" id="PF02518"/>
    </source>
</evidence>
<reference evidence="2" key="1">
    <citation type="submission" date="2019-08" db="EMBL/GenBank/DDBJ databases">
        <authorList>
            <person name="Kucharzyk K."/>
            <person name="Murdoch R.W."/>
            <person name="Higgins S."/>
            <person name="Loffler F."/>
        </authorList>
    </citation>
    <scope>NUCLEOTIDE SEQUENCE</scope>
</reference>
<dbReference type="AlphaFoldDB" id="A0A645BH48"/>
<dbReference type="GO" id="GO:0016772">
    <property type="term" value="F:transferase activity, transferring phosphorus-containing groups"/>
    <property type="evidence" value="ECO:0007669"/>
    <property type="project" value="InterPro"/>
</dbReference>
<evidence type="ECO:0000313" key="2">
    <source>
        <dbReference type="EMBL" id="MPM64687.1"/>
    </source>
</evidence>
<comment type="caution">
    <text evidence="2">The sequence shown here is derived from an EMBL/GenBank/DDBJ whole genome shotgun (WGS) entry which is preliminary data.</text>
</comment>
<accession>A0A645BH48</accession>
<feature type="domain" description="Histidine kinase/HSP90-like ATPase" evidence="1">
    <location>
        <begin position="3"/>
        <end position="75"/>
    </location>
</feature>
<dbReference type="InterPro" id="IPR003594">
    <property type="entry name" value="HATPase_dom"/>
</dbReference>
<organism evidence="2">
    <name type="scientific">bioreactor metagenome</name>
    <dbReference type="NCBI Taxonomy" id="1076179"/>
    <lineage>
        <taxon>unclassified sequences</taxon>
        <taxon>metagenomes</taxon>
        <taxon>ecological metagenomes</taxon>
    </lineage>
</organism>
<dbReference type="SUPFAM" id="SSF55874">
    <property type="entry name" value="ATPase domain of HSP90 chaperone/DNA topoisomerase II/histidine kinase"/>
    <property type="match status" value="1"/>
</dbReference>
<proteinExistence type="predicted"/>
<name>A0A645BH48_9ZZZZ</name>
<gene>
    <name evidence="2" type="ORF">SDC9_111575</name>
</gene>
<dbReference type="Pfam" id="PF02518">
    <property type="entry name" value="HATPase_c"/>
    <property type="match status" value="1"/>
</dbReference>
<protein>
    <recommendedName>
        <fullName evidence="1">Histidine kinase/HSP90-like ATPase domain-containing protein</fullName>
    </recommendedName>
</protein>
<sequence>MLLLAVSDNGVGMSKAEIASFAYAKQHGYRRSAEKQGIGLLTVDERIHIQYGDPYGLSITSEEGIGTTVWYALPVLRSSAVQGDDGIVAGTS</sequence>
<dbReference type="Gene3D" id="3.30.565.10">
    <property type="entry name" value="Histidine kinase-like ATPase, C-terminal domain"/>
    <property type="match status" value="1"/>
</dbReference>
<dbReference type="EMBL" id="VSSQ01020090">
    <property type="protein sequence ID" value="MPM64687.1"/>
    <property type="molecule type" value="Genomic_DNA"/>
</dbReference>